<evidence type="ECO:0000313" key="3">
    <source>
        <dbReference type="Proteomes" id="UP000005113"/>
    </source>
</evidence>
<dbReference type="PANTHER" id="PTHR40396:SF1">
    <property type="entry name" value="ATPASE AAA-TYPE CORE DOMAIN-CONTAINING PROTEIN"/>
    <property type="match status" value="1"/>
</dbReference>
<dbReference type="GO" id="GO:0016887">
    <property type="term" value="F:ATP hydrolysis activity"/>
    <property type="evidence" value="ECO:0007669"/>
    <property type="project" value="InterPro"/>
</dbReference>
<dbReference type="RefSeq" id="WP_002658136.1">
    <property type="nucleotide sequence ID" value="NZ_JH719942.1"/>
</dbReference>
<evidence type="ECO:0000259" key="1">
    <source>
        <dbReference type="Pfam" id="PF13304"/>
    </source>
</evidence>
<protein>
    <recommendedName>
        <fullName evidence="1">ATPase AAA-type core domain-containing protein</fullName>
    </recommendedName>
</protein>
<reference evidence="3" key="1">
    <citation type="journal article" date="2012" name="Stand. Genomic Sci.">
        <title>Permanent draft genome sequence of the gliding predator Saprospira grandis strain Sa g1 (= HR1).</title>
        <authorList>
            <person name="Mavromatis K."/>
            <person name="Chertkov O."/>
            <person name="Lapidus A."/>
            <person name="Nolan M."/>
            <person name="Lucas S."/>
            <person name="Tice H."/>
            <person name="Del Rio T.G."/>
            <person name="Cheng J.F."/>
            <person name="Han C."/>
            <person name="Tapia R."/>
            <person name="Bruce D."/>
            <person name="Goodwin L.A."/>
            <person name="Pitluck S."/>
            <person name="Huntemann M."/>
            <person name="Liolios K."/>
            <person name="Pagani I."/>
            <person name="Ivanova N."/>
            <person name="Mikhailova N."/>
            <person name="Pati A."/>
            <person name="Chen A."/>
            <person name="Palaniappan K."/>
            <person name="Land M."/>
            <person name="Brambilla E.M."/>
            <person name="Rohde M."/>
            <person name="Spring S."/>
            <person name="Goker M."/>
            <person name="Detter J.C."/>
            <person name="Bristow J."/>
            <person name="Eisen J.A."/>
            <person name="Markowitz V."/>
            <person name="Hugenholtz P."/>
            <person name="Kyrpides N.C."/>
            <person name="Klenk H.P."/>
            <person name="Woyke T."/>
        </authorList>
    </citation>
    <scope>NUCLEOTIDE SEQUENCE [LARGE SCALE GENOMIC DNA]</scope>
    <source>
        <strain evidence="3">DSM 2844</strain>
    </source>
</reference>
<feature type="domain" description="ATPase AAA-type core" evidence="1">
    <location>
        <begin position="49"/>
        <end position="388"/>
    </location>
</feature>
<dbReference type="OrthoDB" id="9809324at2"/>
<dbReference type="SUPFAM" id="SSF52540">
    <property type="entry name" value="P-loop containing nucleoside triphosphate hydrolases"/>
    <property type="match status" value="1"/>
</dbReference>
<sequence length="451" mass="51695">MLIRFFVRNLLSFEEEVEFSLVAGKGSLKPEHVIRSKGRNEIPILRSALIYGANASGKSNLIKALAFLQFMALKGPTDAQKEIPVSRFKLSEEEGLNSRLEVEIKVAEQYYAYGLLLNKKQIEEEWLYLIDKEKEEKIFERKQSTEGLQLSLGQQLIKNTEDQQFIQFVGRGTPKNKTFLKECIDRNVSFVSAITAVYNWFEHQLKIFYPHSKFRGIEFKLSDNSEFKQSISKLLQHFKTGIHSLQTISLKDLSQIQGIPAEVIEDVVAELEFGKRALISSADHINSFALEKDNKGELTAYKLASSHLHKSGKEILFELAEESDGTRRLIDFIPMLLDLQENNVVYLVDELDRSMHPILSKGLLSYFLAYASPQSQLIATTHESNLLDLKMFRKDEIWFIEKKKNSASKLYSLAAFKPRADKNIRKGYLLGRYGAIPFLANPQNLAWSWEE</sequence>
<name>J0XV60_9BACT</name>
<evidence type="ECO:0000313" key="2">
    <source>
        <dbReference type="EMBL" id="EJF52866.1"/>
    </source>
</evidence>
<dbReference type="Proteomes" id="UP000005113">
    <property type="component" value="Unassembled WGS sequence"/>
</dbReference>
<dbReference type="GO" id="GO:0005524">
    <property type="term" value="F:ATP binding"/>
    <property type="evidence" value="ECO:0007669"/>
    <property type="project" value="InterPro"/>
</dbReference>
<accession>J0XV60</accession>
<dbReference type="Pfam" id="PF13304">
    <property type="entry name" value="AAA_21"/>
    <property type="match status" value="1"/>
</dbReference>
<proteinExistence type="predicted"/>
<dbReference type="HOGENOM" id="CLU_046693_2_1_10"/>
<dbReference type="PANTHER" id="PTHR40396">
    <property type="entry name" value="ATPASE-LIKE PROTEIN"/>
    <property type="match status" value="1"/>
</dbReference>
<organism evidence="2 3">
    <name type="scientific">Saprospira grandis DSM 2844</name>
    <dbReference type="NCBI Taxonomy" id="694433"/>
    <lineage>
        <taxon>Bacteria</taxon>
        <taxon>Pseudomonadati</taxon>
        <taxon>Bacteroidota</taxon>
        <taxon>Saprospiria</taxon>
        <taxon>Saprospirales</taxon>
        <taxon>Saprospiraceae</taxon>
        <taxon>Saprospira</taxon>
    </lineage>
</organism>
<dbReference type="InterPro" id="IPR003959">
    <property type="entry name" value="ATPase_AAA_core"/>
</dbReference>
<gene>
    <name evidence="2" type="ORF">SapgrDRAFT_1141</name>
</gene>
<dbReference type="AlphaFoldDB" id="J0XV60"/>
<dbReference type="EMBL" id="JH719942">
    <property type="protein sequence ID" value="EJF52866.1"/>
    <property type="molecule type" value="Genomic_DNA"/>
</dbReference>
<dbReference type="InterPro" id="IPR027417">
    <property type="entry name" value="P-loop_NTPase"/>
</dbReference>
<dbReference type="Gene3D" id="3.40.50.300">
    <property type="entry name" value="P-loop containing nucleotide triphosphate hydrolases"/>
    <property type="match status" value="1"/>
</dbReference>